<proteinExistence type="predicted"/>
<sequence>MDPVKLGEFPRNLLHFLSRL</sequence>
<dbReference type="EMBL" id="GGEC01073743">
    <property type="protein sequence ID" value="MBX54227.1"/>
    <property type="molecule type" value="Transcribed_RNA"/>
</dbReference>
<name>A0A2P2PHT3_RHIMU</name>
<dbReference type="AlphaFoldDB" id="A0A2P2PHT3"/>
<organism evidence="1">
    <name type="scientific">Rhizophora mucronata</name>
    <name type="common">Asiatic mangrove</name>
    <dbReference type="NCBI Taxonomy" id="61149"/>
    <lineage>
        <taxon>Eukaryota</taxon>
        <taxon>Viridiplantae</taxon>
        <taxon>Streptophyta</taxon>
        <taxon>Embryophyta</taxon>
        <taxon>Tracheophyta</taxon>
        <taxon>Spermatophyta</taxon>
        <taxon>Magnoliopsida</taxon>
        <taxon>eudicotyledons</taxon>
        <taxon>Gunneridae</taxon>
        <taxon>Pentapetalae</taxon>
        <taxon>rosids</taxon>
        <taxon>fabids</taxon>
        <taxon>Malpighiales</taxon>
        <taxon>Rhizophoraceae</taxon>
        <taxon>Rhizophora</taxon>
    </lineage>
</organism>
<accession>A0A2P2PHT3</accession>
<protein>
    <submittedName>
        <fullName evidence="1">Uncharacterized protein</fullName>
    </submittedName>
</protein>
<evidence type="ECO:0000313" key="1">
    <source>
        <dbReference type="EMBL" id="MBX54227.1"/>
    </source>
</evidence>
<reference evidence="1" key="1">
    <citation type="submission" date="2018-02" db="EMBL/GenBank/DDBJ databases">
        <title>Rhizophora mucronata_Transcriptome.</title>
        <authorList>
            <person name="Meera S.P."/>
            <person name="Sreeshan A."/>
            <person name="Augustine A."/>
        </authorList>
    </citation>
    <scope>NUCLEOTIDE SEQUENCE</scope>
    <source>
        <tissue evidence="1">Leaf</tissue>
    </source>
</reference>